<sequence length="2053" mass="237219">MDGFNGTLFAYGQTSSGKTHTMMGDQQNEGVIPKAVGEIYDYIEKDIKDLLNPSKTNLKIHENTQKQVYVGELTEEVVSCGEDIFKHMMRGEKNRHFGETNMNDRSSRSHTIFRVVIESREMMEENKDRDAIDGAVRVAHLNLVDLAGSERASQTGAFGQRLKEGGHINKSLLALGTVIAKLSEGESFIPFRDSKLTRILQSSLGGNAKTLMICTITPAAIEESNSTLKFASRAKTIKNCPEVNEVLDDGTLLKRYRKEIRELKKQLTQIGGSSHVQDLQLEKEKVFEMEEMLEQQRRQQSEQEEKIKKLCNMICSAGREPEPKRKAKMTKRRETWCPGAALSKTPLASAAALATSVQSRLQRISSSPSSEESEFDGITREAFLSTLNEEEERKSSEDGRRKVVFTSPRVKRCLSPIIDTEQDDKEIQTEPDERNLHMELEVKKLRKDLNEAIQTRDLYNELLEESNALLEKMSTESGRSLAPTNSDITLKYVADLRNDKTDLETQVSVLKKQCQDLENIKGRNKELEDEVRSMENERTLSSEYLTELQAEFDSVQAERQALAARVEGLENTGTFNTAVKMEVDSLQMTLEEITREKERLEGTLETWQEKYAGLESDVARLQKELSCAAEEKQQFEEKLSRAREDSVKANELEIQVNEMEGRLSNVDEQERMLTEVIQQKLQLEESKKVEVTSLQMALEESAEEKGRVEETLETWQEKCAGLENDVARLQKELACAAEEKQQFEEKLSRAREDSVKANELEIQVNEMEGRLSNVDEQERMLTEVIQQKLQLEESQKVEVTSLQMALDERAEEKERVEETLETWKEKYASLENDVERLQKELACAAEEKLRFEEKLSRAREDSVKANELEIRVKETEGRLSNVDEQERMLTEVIQQKLQLEESQKVEVTSLQMALEESAEEKGRVEETLETWQEKYAGLENDVARLQTELACAAEEKLRFEEKLSRAREDSVKANELEIRVKEMEGRLSNVDEQERMLTEIIEQKLQLEENVEQLKAEVAQSQVIVDEKCSIEARLFEKFKADKETEVTKLTKELEELQEQLKTRSCGFEEKDMMMVHVIEQKREVETKMSELQIQLERMNNEKEEYEQTLNRVKKERDEIKNDLSESITDSAEFQKDLLDMQQKVKRYKEHMRELESELEQREAAIISHEEKTEGLQNQLSQALEKIEQSSRDINDETTSEEESSNEPKVEEIEHDTLRVEKQRAEEFAEECNSLKCSLETLSNRNDVLEDEAKSMQREVIELQGRIKGLESQLVESKQACEVSKEQLVTEKEKCEGLVKELSEHKSTECRAKELPASFSFEVELQKVKRESEELVKELAEERKANETLRNEHVSLTEELQHFKDSLLRDTNRGMDQQRVIDKMKTERRETICVQAHQRQELEKDLFEAEKKVSELESQCTLLKSEKDVLEHRLEVANRQVDESKQGMRDMENLYSSHNTRAVTQLDDNKALQKLKQMEFSVDLTKQKCDKAERRVKELENENRLLRGADIRNGALMEERDSLKQQVQQAKQVLDEKSKRLNGISIEVTQLKAHVDKLTEENKKYRCSIEKKDDKIDLIEQRLWEAGEELKCERQRCQEQQSQGSALEELNSTIRVKHEELEHMTFLVDERDIEIAEVRNNLQENEFRQLEMAEKSRRNEERVNELESELNLVNRRLKEARNDHEEADAKIVELKGVIQQQELELISLNEKIKSQNAESEAQSKELNSRKEHLESDLQDMEHRLLEVETELEFTKSNLDQADAEKEDLLSRVNETLQDKGLLEVKLRELQTSLQEQKTALDEEIDMLRKSVLDEKKLVFELEDKVLSEVKSKEAIEGELRRVLDDQGANVSKEEMEAKLLTIVDSENEQKREMGETIKDLEKKLEASTKSSKDYEQSIEHYQLKLAKAEHDLDTTVSRLANLEKQNTAYASEMQSLRNECEAAKKKLKATQERYFSESDRLKGIIDDMQDEEDEFVRQITEFKLSTCNKDTEISQLHAALAQATNGTAKAQNSASSVDHNEMESLRKECDAAKKKPKIPSRSTFQSLKDSKPS</sequence>
<proteinExistence type="inferred from homology"/>
<evidence type="ECO:0000256" key="6">
    <source>
        <dbReference type="ARBA" id="ARBA00023212"/>
    </source>
</evidence>
<dbReference type="InterPro" id="IPR027417">
    <property type="entry name" value="P-loop_NTPase"/>
</dbReference>
<keyword evidence="2 7" id="KW-0547">Nucleotide-binding</keyword>
<feature type="binding site" evidence="7">
    <location>
        <begin position="12"/>
        <end position="19"/>
    </location>
    <ligand>
        <name>ATP</name>
        <dbReference type="ChEBI" id="CHEBI:30616"/>
    </ligand>
</feature>
<evidence type="ECO:0000256" key="2">
    <source>
        <dbReference type="ARBA" id="ARBA00022741"/>
    </source>
</evidence>
<dbReference type="SUPFAM" id="SSF57997">
    <property type="entry name" value="Tropomyosin"/>
    <property type="match status" value="2"/>
</dbReference>
<dbReference type="InterPro" id="IPR001752">
    <property type="entry name" value="Kinesin_motor_dom"/>
</dbReference>
<comment type="subcellular location">
    <subcellularLocation>
        <location evidence="1">Cytoplasm</location>
        <location evidence="1">Cytoskeleton</location>
    </subcellularLocation>
</comment>
<dbReference type="PROSITE" id="PS00411">
    <property type="entry name" value="KINESIN_MOTOR_1"/>
    <property type="match status" value="1"/>
</dbReference>
<evidence type="ECO:0000256" key="4">
    <source>
        <dbReference type="ARBA" id="ARBA00023054"/>
    </source>
</evidence>
<feature type="region of interest" description="Disordered" evidence="9">
    <location>
        <begin position="1714"/>
        <end position="1734"/>
    </location>
</feature>
<keyword evidence="6" id="KW-0963">Cytoplasm</keyword>
<evidence type="ECO:0000256" key="3">
    <source>
        <dbReference type="ARBA" id="ARBA00022840"/>
    </source>
</evidence>
<evidence type="ECO:0000313" key="11">
    <source>
        <dbReference type="EMBL" id="KAJ7371488.1"/>
    </source>
</evidence>
<comment type="caution">
    <text evidence="11">The sequence shown here is derived from an EMBL/GenBank/DDBJ whole genome shotgun (WGS) entry which is preliminary data.</text>
</comment>
<dbReference type="Gene3D" id="1.10.287.1490">
    <property type="match status" value="1"/>
</dbReference>
<dbReference type="GO" id="GO:0005874">
    <property type="term" value="C:microtubule"/>
    <property type="evidence" value="ECO:0007669"/>
    <property type="project" value="TreeGrafter"/>
</dbReference>
<gene>
    <name evidence="11" type="ORF">OS493_025389</name>
</gene>
<feature type="compositionally biased region" description="Acidic residues" evidence="9">
    <location>
        <begin position="1196"/>
        <end position="1205"/>
    </location>
</feature>
<dbReference type="Gene3D" id="3.40.850.10">
    <property type="entry name" value="Kinesin motor domain"/>
    <property type="match status" value="1"/>
</dbReference>
<dbReference type="GO" id="GO:0007018">
    <property type="term" value="P:microtubule-based movement"/>
    <property type="evidence" value="ECO:0007669"/>
    <property type="project" value="InterPro"/>
</dbReference>
<reference evidence="11" key="1">
    <citation type="submission" date="2023-01" db="EMBL/GenBank/DDBJ databases">
        <title>Genome assembly of the deep-sea coral Lophelia pertusa.</title>
        <authorList>
            <person name="Herrera S."/>
            <person name="Cordes E."/>
        </authorList>
    </citation>
    <scope>NUCLEOTIDE SEQUENCE</scope>
    <source>
        <strain evidence="11">USNM1676648</strain>
        <tissue evidence="11">Polyp</tissue>
    </source>
</reference>
<dbReference type="PANTHER" id="PTHR47968:SF75">
    <property type="entry name" value="CENTROMERE-ASSOCIATED PROTEIN E"/>
    <property type="match status" value="1"/>
</dbReference>
<dbReference type="SUPFAM" id="SSF52540">
    <property type="entry name" value="P-loop containing nucleoside triphosphate hydrolases"/>
    <property type="match status" value="1"/>
</dbReference>
<dbReference type="GO" id="GO:0008017">
    <property type="term" value="F:microtubule binding"/>
    <property type="evidence" value="ECO:0007669"/>
    <property type="project" value="InterPro"/>
</dbReference>
<feature type="domain" description="Kinesin motor" evidence="10">
    <location>
        <begin position="1"/>
        <end position="237"/>
    </location>
</feature>
<accession>A0A9X0CRF2</accession>
<evidence type="ECO:0000256" key="8">
    <source>
        <dbReference type="SAM" id="Coils"/>
    </source>
</evidence>
<evidence type="ECO:0000256" key="9">
    <source>
        <dbReference type="SAM" id="MobiDB-lite"/>
    </source>
</evidence>
<feature type="compositionally biased region" description="Basic and acidic residues" evidence="9">
    <location>
        <begin position="2018"/>
        <end position="2033"/>
    </location>
</feature>
<evidence type="ECO:0000256" key="1">
    <source>
        <dbReference type="ARBA" id="ARBA00004245"/>
    </source>
</evidence>
<evidence type="ECO:0000256" key="5">
    <source>
        <dbReference type="ARBA" id="ARBA00023175"/>
    </source>
</evidence>
<feature type="coiled-coil region" evidence="8">
    <location>
        <begin position="1225"/>
        <end position="1287"/>
    </location>
</feature>
<evidence type="ECO:0000256" key="7">
    <source>
        <dbReference type="PROSITE-ProRule" id="PRU00283"/>
    </source>
</evidence>
<dbReference type="GO" id="GO:0005524">
    <property type="term" value="F:ATP binding"/>
    <property type="evidence" value="ECO:0007669"/>
    <property type="project" value="UniProtKB-UniRule"/>
</dbReference>
<dbReference type="GO" id="GO:0003777">
    <property type="term" value="F:microtubule motor activity"/>
    <property type="evidence" value="ECO:0007669"/>
    <property type="project" value="InterPro"/>
</dbReference>
<dbReference type="Pfam" id="PF00225">
    <property type="entry name" value="Kinesin"/>
    <property type="match status" value="1"/>
</dbReference>
<keyword evidence="6" id="KW-0206">Cytoskeleton</keyword>
<keyword evidence="4 8" id="KW-0175">Coiled coil</keyword>
<dbReference type="GO" id="GO:0000278">
    <property type="term" value="P:mitotic cell cycle"/>
    <property type="evidence" value="ECO:0007669"/>
    <property type="project" value="TreeGrafter"/>
</dbReference>
<evidence type="ECO:0000259" key="10">
    <source>
        <dbReference type="PROSITE" id="PS50067"/>
    </source>
</evidence>
<dbReference type="SMART" id="SM00129">
    <property type="entry name" value="KISc"/>
    <property type="match status" value="1"/>
</dbReference>
<feature type="coiled-coil region" evidence="8">
    <location>
        <begin position="435"/>
        <end position="462"/>
    </location>
</feature>
<dbReference type="EMBL" id="MU826846">
    <property type="protein sequence ID" value="KAJ7371488.1"/>
    <property type="molecule type" value="Genomic_DNA"/>
</dbReference>
<name>A0A9X0CRF2_9CNID</name>
<feature type="region of interest" description="Disordered" evidence="9">
    <location>
        <begin position="1189"/>
        <end position="1214"/>
    </location>
</feature>
<dbReference type="PRINTS" id="PR00380">
    <property type="entry name" value="KINESINHEAVY"/>
</dbReference>
<feature type="region of interest" description="Disordered" evidence="9">
    <location>
        <begin position="2003"/>
        <end position="2053"/>
    </location>
</feature>
<dbReference type="PANTHER" id="PTHR47968">
    <property type="entry name" value="CENTROMERE PROTEIN E"/>
    <property type="match status" value="1"/>
</dbReference>
<keyword evidence="5 7" id="KW-0505">Motor protein</keyword>
<feature type="coiled-coil region" evidence="8">
    <location>
        <begin position="1863"/>
        <end position="1953"/>
    </location>
</feature>
<dbReference type="InterPro" id="IPR019821">
    <property type="entry name" value="Kinesin_motor_CS"/>
</dbReference>
<dbReference type="InterPro" id="IPR027640">
    <property type="entry name" value="Kinesin-like_fam"/>
</dbReference>
<dbReference type="OrthoDB" id="5988841at2759"/>
<feature type="compositionally biased region" description="Basic and acidic residues" evidence="9">
    <location>
        <begin position="1721"/>
        <end position="1734"/>
    </location>
</feature>
<feature type="coiled-coil region" evidence="8">
    <location>
        <begin position="1322"/>
        <end position="1366"/>
    </location>
</feature>
<comment type="similarity">
    <text evidence="7">Belongs to the TRAFAC class myosin-kinesin ATPase superfamily. Kinesin family.</text>
</comment>
<feature type="coiled-coil region" evidence="8">
    <location>
        <begin position="1399"/>
        <end position="1575"/>
    </location>
</feature>
<keyword evidence="3 7" id="KW-0067">ATP-binding</keyword>
<organism evidence="11 12">
    <name type="scientific">Desmophyllum pertusum</name>
    <dbReference type="NCBI Taxonomy" id="174260"/>
    <lineage>
        <taxon>Eukaryota</taxon>
        <taxon>Metazoa</taxon>
        <taxon>Cnidaria</taxon>
        <taxon>Anthozoa</taxon>
        <taxon>Hexacorallia</taxon>
        <taxon>Scleractinia</taxon>
        <taxon>Caryophylliina</taxon>
        <taxon>Caryophylliidae</taxon>
        <taxon>Desmophyllum</taxon>
    </lineage>
</organism>
<keyword evidence="12" id="KW-1185">Reference proteome</keyword>
<feature type="coiled-coil region" evidence="8">
    <location>
        <begin position="253"/>
        <end position="313"/>
    </location>
</feature>
<dbReference type="PROSITE" id="PS50067">
    <property type="entry name" value="KINESIN_MOTOR_2"/>
    <property type="match status" value="1"/>
</dbReference>
<dbReference type="Proteomes" id="UP001163046">
    <property type="component" value="Unassembled WGS sequence"/>
</dbReference>
<dbReference type="InterPro" id="IPR036961">
    <property type="entry name" value="Kinesin_motor_dom_sf"/>
</dbReference>
<evidence type="ECO:0000313" key="12">
    <source>
        <dbReference type="Proteomes" id="UP001163046"/>
    </source>
</evidence>
<protein>
    <recommendedName>
        <fullName evidence="10">Kinesin motor domain-containing protein</fullName>
    </recommendedName>
</protein>
<feature type="compositionally biased region" description="Polar residues" evidence="9">
    <location>
        <begin position="2003"/>
        <end position="2017"/>
    </location>
</feature>